<evidence type="ECO:0000313" key="7">
    <source>
        <dbReference type="EMBL" id="CAD8602309.1"/>
    </source>
</evidence>
<feature type="region of interest" description="Disordered" evidence="5">
    <location>
        <begin position="499"/>
        <end position="528"/>
    </location>
</feature>
<dbReference type="GO" id="GO:0000139">
    <property type="term" value="C:Golgi membrane"/>
    <property type="evidence" value="ECO:0007669"/>
    <property type="project" value="GOC"/>
</dbReference>
<dbReference type="GO" id="GO:0005096">
    <property type="term" value="F:GTPase activator activity"/>
    <property type="evidence" value="ECO:0007669"/>
    <property type="project" value="UniProtKB-KW"/>
</dbReference>
<feature type="region of interest" description="Disordered" evidence="5">
    <location>
        <begin position="140"/>
        <end position="176"/>
    </location>
</feature>
<sequence length="545" mass="54694">MHRRLGVHVSFCRSVGMDKWTYRQIYRCAVGGNVRARDHWKRAGVDTHDKIDNKYSSMTAQNYKAALEKDVSDACRRGLVALQERAGVSGTEASVGRAAPSDPFADYINAMAPTQPNRSKSLTVPAVPAGGLGGAPTVRRHISGPEPAQSAPSGLIMTTPIQGGSSAKAAPTPPANGGSSLLSMAGALGSSARAALAAAPAPAAMPVPSASAASPAIPIIPTTPVGAPSPAVPGLISMPRPKSGVRRTGGLGAKKTVALTISPAAPPPPTTTATDPTPAVTVVPASPAPVQSPASRAPALISPALSKPATPASRPMIPVPIPKQAAPAASAASSGLSSAWDDLEASLSKPNKPGSGLNMTFTPAPATVAAAGTNGHSALAAIGNPTPGPAPATALNGAALVAATPALTPSAAELESKPAPMLFNPLQATCAGSASKLSVARKQPAATKAKRLGGGRMQADAPNATLQFDDFDMNAVEPESAASIDAAGDVEADWSWADSKSNVKAQAPPTFDAASDADDPWAERPSSSLFAYEAPSLHASRVARA</sequence>
<evidence type="ECO:0000256" key="3">
    <source>
        <dbReference type="ARBA" id="ARBA00022771"/>
    </source>
</evidence>
<dbReference type="InterPro" id="IPR038508">
    <property type="entry name" value="ArfGAP_dom_sf"/>
</dbReference>
<dbReference type="PANTHER" id="PTHR45686:SF4">
    <property type="entry name" value="ADP-RIBOSYLATION FACTOR GTPASE ACTIVATING PROTEIN 3, ISOFORM H"/>
    <property type="match status" value="1"/>
</dbReference>
<dbReference type="Gene3D" id="1.10.220.150">
    <property type="entry name" value="Arf GTPase activating protein"/>
    <property type="match status" value="1"/>
</dbReference>
<dbReference type="Pfam" id="PF01412">
    <property type="entry name" value="ArfGap"/>
    <property type="match status" value="1"/>
</dbReference>
<evidence type="ECO:0000256" key="4">
    <source>
        <dbReference type="ARBA" id="ARBA00022833"/>
    </source>
</evidence>
<gene>
    <name evidence="7" type="ORF">CPEL01642_LOCUS5642</name>
</gene>
<evidence type="ECO:0000256" key="1">
    <source>
        <dbReference type="ARBA" id="ARBA00022468"/>
    </source>
</evidence>
<keyword evidence="2" id="KW-0479">Metal-binding</keyword>
<dbReference type="InterPro" id="IPR037278">
    <property type="entry name" value="ARFGAP/RecO"/>
</dbReference>
<feature type="compositionally biased region" description="Low complexity" evidence="5">
    <location>
        <begin position="271"/>
        <end position="296"/>
    </location>
</feature>
<dbReference type="SUPFAM" id="SSF57863">
    <property type="entry name" value="ArfGap/RecO-like zinc finger"/>
    <property type="match status" value="1"/>
</dbReference>
<evidence type="ECO:0000259" key="6">
    <source>
        <dbReference type="Pfam" id="PF01412"/>
    </source>
</evidence>
<keyword evidence="1" id="KW-0343">GTPase activation</keyword>
<keyword evidence="3" id="KW-0863">Zinc-finger</keyword>
<feature type="domain" description="Arf-GAP" evidence="6">
    <location>
        <begin position="1"/>
        <end position="66"/>
    </location>
</feature>
<protein>
    <recommendedName>
        <fullName evidence="6">Arf-GAP domain-containing protein</fullName>
    </recommendedName>
</protein>
<feature type="region of interest" description="Disordered" evidence="5">
    <location>
        <begin position="260"/>
        <end position="296"/>
    </location>
</feature>
<evidence type="ECO:0000256" key="5">
    <source>
        <dbReference type="SAM" id="MobiDB-lite"/>
    </source>
</evidence>
<reference evidence="7" key="1">
    <citation type="submission" date="2021-01" db="EMBL/GenBank/DDBJ databases">
        <authorList>
            <person name="Corre E."/>
            <person name="Pelletier E."/>
            <person name="Niang G."/>
            <person name="Scheremetjew M."/>
            <person name="Finn R."/>
            <person name="Kale V."/>
            <person name="Holt S."/>
            <person name="Cochrane G."/>
            <person name="Meng A."/>
            <person name="Brown T."/>
            <person name="Cohen L."/>
        </authorList>
    </citation>
    <scope>NUCLEOTIDE SEQUENCE</scope>
    <source>
        <strain evidence="7">PLY182g</strain>
    </source>
</reference>
<keyword evidence="4" id="KW-0862">Zinc</keyword>
<dbReference type="GO" id="GO:0048205">
    <property type="term" value="P:COPI coating of Golgi vesicle"/>
    <property type="evidence" value="ECO:0007669"/>
    <property type="project" value="TreeGrafter"/>
</dbReference>
<dbReference type="GO" id="GO:0008270">
    <property type="term" value="F:zinc ion binding"/>
    <property type="evidence" value="ECO:0007669"/>
    <property type="project" value="UniProtKB-KW"/>
</dbReference>
<evidence type="ECO:0000256" key="2">
    <source>
        <dbReference type="ARBA" id="ARBA00022723"/>
    </source>
</evidence>
<proteinExistence type="predicted"/>
<dbReference type="InterPro" id="IPR001164">
    <property type="entry name" value="ArfGAP_dom"/>
</dbReference>
<dbReference type="EMBL" id="HBEY01011749">
    <property type="protein sequence ID" value="CAD8602309.1"/>
    <property type="molecule type" value="Transcribed_RNA"/>
</dbReference>
<name>A0A7S0L849_9EUKA</name>
<accession>A0A7S0L849</accession>
<organism evidence="7">
    <name type="scientific">Coccolithus braarudii</name>
    <dbReference type="NCBI Taxonomy" id="221442"/>
    <lineage>
        <taxon>Eukaryota</taxon>
        <taxon>Haptista</taxon>
        <taxon>Haptophyta</taxon>
        <taxon>Prymnesiophyceae</taxon>
        <taxon>Coccolithales</taxon>
        <taxon>Coccolithaceae</taxon>
        <taxon>Coccolithus</taxon>
    </lineage>
</organism>
<dbReference type="AlphaFoldDB" id="A0A7S0L849"/>
<dbReference type="PANTHER" id="PTHR45686">
    <property type="entry name" value="ADP-RIBOSYLATION FACTOR GTPASE ACTIVATING PROTEIN 3, ISOFORM H-RELATED"/>
    <property type="match status" value="1"/>
</dbReference>